<accession>A0A0D4C2K1</accession>
<dbReference type="AlphaFoldDB" id="A0A0D4C2K1"/>
<name>A0A0D4C2K1_9MICC</name>
<proteinExistence type="predicted"/>
<organism evidence="2 3">
    <name type="scientific">Psychromicrobium lacuslunae</name>
    <dbReference type="NCBI Taxonomy" id="1618207"/>
    <lineage>
        <taxon>Bacteria</taxon>
        <taxon>Bacillati</taxon>
        <taxon>Actinomycetota</taxon>
        <taxon>Actinomycetes</taxon>
        <taxon>Micrococcales</taxon>
        <taxon>Micrococcaceae</taxon>
        <taxon>Psychromicrobium</taxon>
    </lineage>
</organism>
<keyword evidence="1" id="KW-0812">Transmembrane</keyword>
<dbReference type="HOGENOM" id="CLU_052971_0_0_11"/>
<dbReference type="STRING" id="1618207.UM93_01175"/>
<evidence type="ECO:0008006" key="4">
    <source>
        <dbReference type="Google" id="ProtNLM"/>
    </source>
</evidence>
<evidence type="ECO:0000313" key="2">
    <source>
        <dbReference type="EMBL" id="AJT42769.1"/>
    </source>
</evidence>
<dbReference type="Pfam" id="PF07332">
    <property type="entry name" value="Phage_holin_3_6"/>
    <property type="match status" value="1"/>
</dbReference>
<dbReference type="EMBL" id="CP011005">
    <property type="protein sequence ID" value="AJT42769.1"/>
    <property type="molecule type" value="Genomic_DNA"/>
</dbReference>
<keyword evidence="3" id="KW-1185">Reference proteome</keyword>
<feature type="transmembrane region" description="Helical" evidence="1">
    <location>
        <begin position="50"/>
        <end position="79"/>
    </location>
</feature>
<sequence>MSSPRTQSPGRPTDDSLLGNARMIIRLAPRQINDEISLAKQELKAKGVKVGVAAALFGAALLIVSLLVIALVVAAIMGLATVMPAWLAALIVAAFFLILIAIAALLGLRSFKKALPLLPEEAIRGLKHDLGILREGNNFDPQTLVKPELSKEEKEALKAEKLAKAEEAKAEREAKAAAADPVPTDAELRERLSVRRQHLLGLREDLLQRMDVKKQAQQLLDDPDSAVNKVRQNWLPWSVAAVSATTFFVLLRRLFKK</sequence>
<feature type="transmembrane region" description="Helical" evidence="1">
    <location>
        <begin position="85"/>
        <end position="108"/>
    </location>
</feature>
<dbReference type="RefSeq" id="WP_045076674.1">
    <property type="nucleotide sequence ID" value="NZ_CP011005.1"/>
</dbReference>
<dbReference type="PATRIC" id="fig|1618207.4.peg.240"/>
<keyword evidence="1" id="KW-0472">Membrane</keyword>
<dbReference type="KEGG" id="ari:UM93_01175"/>
<gene>
    <name evidence="2" type="ORF">UM93_01175</name>
</gene>
<protein>
    <recommendedName>
        <fullName evidence="4">Phage holin family protein</fullName>
    </recommendedName>
</protein>
<dbReference type="Proteomes" id="UP000061839">
    <property type="component" value="Chromosome"/>
</dbReference>
<dbReference type="InterPro" id="IPR009937">
    <property type="entry name" value="Phage_holin_3_6"/>
</dbReference>
<evidence type="ECO:0000313" key="3">
    <source>
        <dbReference type="Proteomes" id="UP000061839"/>
    </source>
</evidence>
<reference evidence="2 3" key="1">
    <citation type="journal article" date="2015" name="Genome Announc.">
        <title>Complete Genome Sequencing of Protease-Producing Novel Arthrobacter sp. Strain IHBB 11108 Using PacBio Single-Molecule Real-Time Sequencing Technology.</title>
        <authorList>
            <person name="Kiran S."/>
            <person name="Swarnkar M.K."/>
            <person name="Pal M."/>
            <person name="Thakur R."/>
            <person name="Tewari R."/>
            <person name="Singh A.K."/>
            <person name="Gulati A."/>
        </authorList>
    </citation>
    <scope>NUCLEOTIDE SEQUENCE [LARGE SCALE GENOMIC DNA]</scope>
    <source>
        <strain evidence="2 3">IHBB 11108</strain>
    </source>
</reference>
<keyword evidence="1" id="KW-1133">Transmembrane helix</keyword>
<evidence type="ECO:0000256" key="1">
    <source>
        <dbReference type="SAM" id="Phobius"/>
    </source>
</evidence>
<feature type="transmembrane region" description="Helical" evidence="1">
    <location>
        <begin position="234"/>
        <end position="255"/>
    </location>
</feature>